<dbReference type="AlphaFoldDB" id="A0AAV4W1J5"/>
<dbReference type="Proteomes" id="UP001054945">
    <property type="component" value="Unassembled WGS sequence"/>
</dbReference>
<organism evidence="1 2">
    <name type="scientific">Caerostris extrusa</name>
    <name type="common">Bark spider</name>
    <name type="synonym">Caerostris bankana</name>
    <dbReference type="NCBI Taxonomy" id="172846"/>
    <lineage>
        <taxon>Eukaryota</taxon>
        <taxon>Metazoa</taxon>
        <taxon>Ecdysozoa</taxon>
        <taxon>Arthropoda</taxon>
        <taxon>Chelicerata</taxon>
        <taxon>Arachnida</taxon>
        <taxon>Araneae</taxon>
        <taxon>Araneomorphae</taxon>
        <taxon>Entelegynae</taxon>
        <taxon>Araneoidea</taxon>
        <taxon>Araneidae</taxon>
        <taxon>Caerostris</taxon>
    </lineage>
</organism>
<proteinExistence type="predicted"/>
<gene>
    <name evidence="1" type="ORF">CEXT_812441</name>
</gene>
<sequence length="77" mass="8733">MLPNWPVGGHRFAEVTPVKGYAEMKRSSSTIKLDQNASSAVSRCGGQLYDGQAPYSHEKSENERHDRIIENEVRRRC</sequence>
<keyword evidence="2" id="KW-1185">Reference proteome</keyword>
<accession>A0AAV4W1J5</accession>
<comment type="caution">
    <text evidence="1">The sequence shown here is derived from an EMBL/GenBank/DDBJ whole genome shotgun (WGS) entry which is preliminary data.</text>
</comment>
<dbReference type="EMBL" id="BPLR01015422">
    <property type="protein sequence ID" value="GIY75965.1"/>
    <property type="molecule type" value="Genomic_DNA"/>
</dbReference>
<evidence type="ECO:0000313" key="1">
    <source>
        <dbReference type="EMBL" id="GIY75965.1"/>
    </source>
</evidence>
<reference evidence="1 2" key="1">
    <citation type="submission" date="2021-06" db="EMBL/GenBank/DDBJ databases">
        <title>Caerostris extrusa draft genome.</title>
        <authorList>
            <person name="Kono N."/>
            <person name="Arakawa K."/>
        </authorList>
    </citation>
    <scope>NUCLEOTIDE SEQUENCE [LARGE SCALE GENOMIC DNA]</scope>
</reference>
<protein>
    <submittedName>
        <fullName evidence="1">Uncharacterized protein</fullName>
    </submittedName>
</protein>
<evidence type="ECO:0000313" key="2">
    <source>
        <dbReference type="Proteomes" id="UP001054945"/>
    </source>
</evidence>
<name>A0AAV4W1J5_CAEEX</name>